<dbReference type="Proteomes" id="UP000770661">
    <property type="component" value="Unassembled WGS sequence"/>
</dbReference>
<feature type="domain" description="Fibronectin type-III" evidence="2">
    <location>
        <begin position="144"/>
        <end position="242"/>
    </location>
</feature>
<proteinExistence type="predicted"/>
<dbReference type="PANTHER" id="PTHR23278">
    <property type="entry name" value="SIDESTEP PROTEIN"/>
    <property type="match status" value="1"/>
</dbReference>
<dbReference type="InterPro" id="IPR036179">
    <property type="entry name" value="Ig-like_dom_sf"/>
</dbReference>
<gene>
    <name evidence="3" type="primary">FAS2_0</name>
    <name evidence="3" type="ORF">GWK47_044364</name>
</gene>
<accession>A0A8J5CVC4</accession>
<dbReference type="SUPFAM" id="SSF49265">
    <property type="entry name" value="Fibronectin type III"/>
    <property type="match status" value="1"/>
</dbReference>
<dbReference type="SUPFAM" id="SSF48726">
    <property type="entry name" value="Immunoglobulin"/>
    <property type="match status" value="1"/>
</dbReference>
<feature type="transmembrane region" description="Helical" evidence="1">
    <location>
        <begin position="257"/>
        <end position="282"/>
    </location>
</feature>
<keyword evidence="1" id="KW-0812">Transmembrane</keyword>
<dbReference type="InterPro" id="IPR036116">
    <property type="entry name" value="FN3_sf"/>
</dbReference>
<evidence type="ECO:0000259" key="2">
    <source>
        <dbReference type="PROSITE" id="PS50853"/>
    </source>
</evidence>
<dbReference type="AlphaFoldDB" id="A0A8J5CVC4"/>
<name>A0A8J5CVC4_CHIOP</name>
<keyword evidence="1" id="KW-1133">Transmembrane helix</keyword>
<comment type="caution">
    <text evidence="3">The sequence shown here is derived from an EMBL/GenBank/DDBJ whole genome shotgun (WGS) entry which is preliminary data.</text>
</comment>
<keyword evidence="1" id="KW-0472">Membrane</keyword>
<sequence length="523" mass="57240">MGVRIGGDTLLLEKVTRASSGHYTCAAANTEGARTSNPLHLAVMFPPTCAEGQQTVYGAARHEQLHVPCQVLSYPDPTSFRWAVNTSTGVVDVALSLSSQAGRRSVVRYMPQTHHDFGELLCWAANRVGQQRRPCVFRVIPAAKPEAVHGCRTERNSSMPSNYAVMTCAPGWDGGLNQTFTLEVRQRAREEVLEAFRHASNPLFIITGLKIGIEYLLTVTAANSRGSSPPVTLNYTATAASADKGVSPHATTSLLTIMPLLVLFLGSLVAVSACVAVGVLLVRRGRGRRKSRAKILYAGPLKDDLENHDLHTIVCVNRECEKEELMQSTGTTQPNLYVCPSTLLNNSGVSQGGDGDRTPLAPLASLDSLGRCSTPSSTSTCKTTSSTSSRASTVALNPDYLAKDPDYLMKNPDLLMKNPEYFSRYPDYVITHPDFLMNTPDYVTKHGDYLIRNPEYLAVSPEYVTLSSEFLPKRTEYMTPSEEFLARRAEYLNQETDCLGKCRPLLGDEKRPCCLKAHKESSV</sequence>
<dbReference type="PANTHER" id="PTHR23278:SF19">
    <property type="entry name" value="OBSCURIN"/>
    <property type="match status" value="1"/>
</dbReference>
<dbReference type="PROSITE" id="PS50853">
    <property type="entry name" value="FN3"/>
    <property type="match status" value="1"/>
</dbReference>
<evidence type="ECO:0000313" key="4">
    <source>
        <dbReference type="Proteomes" id="UP000770661"/>
    </source>
</evidence>
<dbReference type="CDD" id="cd00063">
    <property type="entry name" value="FN3"/>
    <property type="match status" value="1"/>
</dbReference>
<dbReference type="EMBL" id="JACEEZ010009460">
    <property type="protein sequence ID" value="KAG0722509.1"/>
    <property type="molecule type" value="Genomic_DNA"/>
</dbReference>
<evidence type="ECO:0000313" key="3">
    <source>
        <dbReference type="EMBL" id="KAG0722509.1"/>
    </source>
</evidence>
<keyword evidence="4" id="KW-1185">Reference proteome</keyword>
<dbReference type="Gene3D" id="2.60.40.10">
    <property type="entry name" value="Immunoglobulins"/>
    <property type="match status" value="2"/>
</dbReference>
<protein>
    <submittedName>
        <fullName evidence="3">Fasciclin-2</fullName>
    </submittedName>
</protein>
<reference evidence="3" key="1">
    <citation type="submission" date="2020-07" db="EMBL/GenBank/DDBJ databases">
        <title>The High-quality genome of the commercially important snow crab, Chionoecetes opilio.</title>
        <authorList>
            <person name="Jeong J.-H."/>
            <person name="Ryu S."/>
        </authorList>
    </citation>
    <scope>NUCLEOTIDE SEQUENCE</scope>
    <source>
        <strain evidence="3">MADBK_172401_WGS</strain>
        <tissue evidence="3">Digestive gland</tissue>
    </source>
</reference>
<evidence type="ECO:0000256" key="1">
    <source>
        <dbReference type="SAM" id="Phobius"/>
    </source>
</evidence>
<dbReference type="OrthoDB" id="6250964at2759"/>
<dbReference type="InterPro" id="IPR013783">
    <property type="entry name" value="Ig-like_fold"/>
</dbReference>
<dbReference type="InterPro" id="IPR003961">
    <property type="entry name" value="FN3_dom"/>
</dbReference>
<organism evidence="3 4">
    <name type="scientific">Chionoecetes opilio</name>
    <name type="common">Atlantic snow crab</name>
    <name type="synonym">Cancer opilio</name>
    <dbReference type="NCBI Taxonomy" id="41210"/>
    <lineage>
        <taxon>Eukaryota</taxon>
        <taxon>Metazoa</taxon>
        <taxon>Ecdysozoa</taxon>
        <taxon>Arthropoda</taxon>
        <taxon>Crustacea</taxon>
        <taxon>Multicrustacea</taxon>
        <taxon>Malacostraca</taxon>
        <taxon>Eumalacostraca</taxon>
        <taxon>Eucarida</taxon>
        <taxon>Decapoda</taxon>
        <taxon>Pleocyemata</taxon>
        <taxon>Brachyura</taxon>
        <taxon>Eubrachyura</taxon>
        <taxon>Majoidea</taxon>
        <taxon>Majidae</taxon>
        <taxon>Chionoecetes</taxon>
    </lineage>
</organism>